<dbReference type="EMBL" id="QHLQ01000010">
    <property type="protein sequence ID" value="NIZ61680.1"/>
    <property type="molecule type" value="Genomic_DNA"/>
</dbReference>
<keyword evidence="2" id="KW-1185">Reference proteome</keyword>
<gene>
    <name evidence="1" type="ORF">DL239_11915</name>
</gene>
<evidence type="ECO:0000313" key="2">
    <source>
        <dbReference type="Proteomes" id="UP001429564"/>
    </source>
</evidence>
<evidence type="ECO:0000313" key="1">
    <source>
        <dbReference type="EMBL" id="NIZ61680.1"/>
    </source>
</evidence>
<name>A0ABX0WBJ6_9RHOB</name>
<sequence>MQLFAQDYPLEKGIFYDPYLRECCTRFAVSLLGLSWVDKGPRWGWGHELFDMPENSWEHSPELTAKSVRRLIEEEAPCTKGE</sequence>
<proteinExistence type="predicted"/>
<comment type="caution">
    <text evidence="1">The sequence shown here is derived from an EMBL/GenBank/DDBJ whole genome shotgun (WGS) entry which is preliminary data.</text>
</comment>
<protein>
    <submittedName>
        <fullName evidence="1">Uncharacterized protein</fullName>
    </submittedName>
</protein>
<organism evidence="1 2">
    <name type="scientific">Parasedimentitalea denitrificans</name>
    <dbReference type="NCBI Taxonomy" id="2211118"/>
    <lineage>
        <taxon>Bacteria</taxon>
        <taxon>Pseudomonadati</taxon>
        <taxon>Pseudomonadota</taxon>
        <taxon>Alphaproteobacteria</taxon>
        <taxon>Rhodobacterales</taxon>
        <taxon>Paracoccaceae</taxon>
        <taxon>Parasedimentitalea</taxon>
    </lineage>
</organism>
<reference evidence="1 2" key="1">
    <citation type="submission" date="2018-05" db="EMBL/GenBank/DDBJ databases">
        <authorList>
            <person name="Zhang Y.-J."/>
        </authorList>
    </citation>
    <scope>NUCLEOTIDE SEQUENCE [LARGE SCALE GENOMIC DNA]</scope>
    <source>
        <strain evidence="1 2">CY04</strain>
    </source>
</reference>
<dbReference type="Proteomes" id="UP001429564">
    <property type="component" value="Unassembled WGS sequence"/>
</dbReference>
<accession>A0ABX0WBJ6</accession>